<feature type="compositionally biased region" description="Basic and acidic residues" evidence="1">
    <location>
        <begin position="568"/>
        <end position="580"/>
    </location>
</feature>
<feature type="compositionally biased region" description="Basic and acidic residues" evidence="1">
    <location>
        <begin position="807"/>
        <end position="822"/>
    </location>
</feature>
<dbReference type="CDD" id="cd09272">
    <property type="entry name" value="RNase_HI_RT_Ty1"/>
    <property type="match status" value="1"/>
</dbReference>
<dbReference type="InterPro" id="IPR013103">
    <property type="entry name" value="RVT_2"/>
</dbReference>
<dbReference type="Pfam" id="PF07727">
    <property type="entry name" value="RVT_2"/>
    <property type="match status" value="1"/>
</dbReference>
<sequence>MVITLKWIYKVKLDELGGILKNKARLVARGYRQEEGIDFEESFASVARLEAIRIFLVYAAHRNMVVYQMEVKTAFLNGNLWEEVYVNQLDGIVDPDSPNHVYKMKKALNGFKQAPHAWGEKQPVNEDKEGKAVDPSHYRGMIGTLLYLTAVDLIYNLLYACVPGIRLGLPKNTCMRSKHIDIRYHFIKEHVENGVIELYFVNTEYQLADIFTKALGRERIEFLINKLGMRSFTPETLQQLTDEVDEIGKSNFRLRSDLKSKESTLQVVYDVLKLTPFYKAFLVTADVPEIYIEMLHICPRIPNQQFDELPFEEEILAFLIELGHNREIKMITDVNINKLHQPWRSFAAVINKCLSGKITGYDILRLSQVQILWGMYHKKNVDFPYLLWEDFVYQVEHKDAKKSNEMYYHRFIKVIINFFMTKDQSIPRRNKYGAILLFELTNEGIRNSEYYKEYYAIASGAEPPKTKASVRKKQSSSDTTITMPPPFDKGKRLKTLAKVDNPAKEKQPTKSSKAKDADEGTGIIARVPDVPTYESDDEEISWKSSEDDDDEQTDSDNDGDDFVQPKFSTHDEEDKLDKSFDPIVQTPSHDEKTYDEDNDKDSDGMNVEGDKMDDEGSNKEDDTNELYRDVNINLEGRDIQMADVQTTQVIKDTHVTLTLVNPEENEDFLNKLDENIHKIIKEQVKKQVKVQVSKILPEIEKTVNEQLEAEFLTRLPNSSKTSHAVAVDLSELELKRILIDKMESNKSIHRSGEQKNLYKALVDAYEFDMLILNTYGDMFTLKRCRYDEDKDEEPFAGSNWKSKRRQAGKEPESTSAPKEKTSKTFGKLTEGSKSHQKTASESAPAEEQIHTIQYLEEPAHQEFETGATNDQPIEEASHHPHFNLAKKADSRSLFNELMDTSVNFSAFAKAADYGHIKWIEDLVPHTMWSQVPVSYDKHALWGISHLGRKRQQFYGFAVNSESARDVYSKRRIIAITKLQIVEWHNYKHLDWIIVRRDDDKLYKFKEGDFKRLCIQDIEDMMLLLV</sequence>
<dbReference type="EMBL" id="BKCJ010006069">
    <property type="protein sequence ID" value="GEU70190.1"/>
    <property type="molecule type" value="Genomic_DNA"/>
</dbReference>
<dbReference type="AlphaFoldDB" id="A0A6L2M978"/>
<comment type="caution">
    <text evidence="3">The sequence shown here is derived from an EMBL/GenBank/DDBJ whole genome shotgun (WGS) entry which is preliminary data.</text>
</comment>
<reference evidence="3" key="1">
    <citation type="journal article" date="2019" name="Sci. Rep.">
        <title>Draft genome of Tanacetum cinerariifolium, the natural source of mosquito coil.</title>
        <authorList>
            <person name="Yamashiro T."/>
            <person name="Shiraishi A."/>
            <person name="Satake H."/>
            <person name="Nakayama K."/>
        </authorList>
    </citation>
    <scope>NUCLEOTIDE SEQUENCE</scope>
</reference>
<evidence type="ECO:0000259" key="2">
    <source>
        <dbReference type="Pfam" id="PF07727"/>
    </source>
</evidence>
<gene>
    <name evidence="3" type="ORF">Tci_042168</name>
</gene>
<evidence type="ECO:0000313" key="3">
    <source>
        <dbReference type="EMBL" id="GEU70190.1"/>
    </source>
</evidence>
<evidence type="ECO:0000256" key="1">
    <source>
        <dbReference type="SAM" id="MobiDB-lite"/>
    </source>
</evidence>
<accession>A0A6L2M978</accession>
<feature type="region of interest" description="Disordered" evidence="1">
    <location>
        <begin position="465"/>
        <end position="623"/>
    </location>
</feature>
<protein>
    <submittedName>
        <fullName evidence="3">Retrovirus-related Pol polyprotein from transposon TNT 1-94</fullName>
    </submittedName>
</protein>
<feature type="region of interest" description="Disordered" evidence="1">
    <location>
        <begin position="791"/>
        <end position="847"/>
    </location>
</feature>
<feature type="compositionally biased region" description="Basic and acidic residues" evidence="1">
    <location>
        <begin position="608"/>
        <end position="623"/>
    </location>
</feature>
<feature type="compositionally biased region" description="Acidic residues" evidence="1">
    <location>
        <begin position="546"/>
        <end position="561"/>
    </location>
</feature>
<organism evidence="3">
    <name type="scientific">Tanacetum cinerariifolium</name>
    <name type="common">Dalmatian daisy</name>
    <name type="synonym">Chrysanthemum cinerariifolium</name>
    <dbReference type="NCBI Taxonomy" id="118510"/>
    <lineage>
        <taxon>Eukaryota</taxon>
        <taxon>Viridiplantae</taxon>
        <taxon>Streptophyta</taxon>
        <taxon>Embryophyta</taxon>
        <taxon>Tracheophyta</taxon>
        <taxon>Spermatophyta</taxon>
        <taxon>Magnoliopsida</taxon>
        <taxon>eudicotyledons</taxon>
        <taxon>Gunneridae</taxon>
        <taxon>Pentapetalae</taxon>
        <taxon>asterids</taxon>
        <taxon>campanulids</taxon>
        <taxon>Asterales</taxon>
        <taxon>Asteraceae</taxon>
        <taxon>Asteroideae</taxon>
        <taxon>Anthemideae</taxon>
        <taxon>Anthemidinae</taxon>
        <taxon>Tanacetum</taxon>
    </lineage>
</organism>
<feature type="domain" description="Reverse transcriptase Ty1/copia-type" evidence="2">
    <location>
        <begin position="3"/>
        <end position="120"/>
    </location>
</feature>
<feature type="compositionally biased region" description="Basic and acidic residues" evidence="1">
    <location>
        <begin position="501"/>
        <end position="518"/>
    </location>
</feature>
<proteinExistence type="predicted"/>
<name>A0A6L2M978_TANCI</name>